<feature type="compositionally biased region" description="Polar residues" evidence="1">
    <location>
        <begin position="411"/>
        <end position="420"/>
    </location>
</feature>
<dbReference type="GO" id="GO:0005979">
    <property type="term" value="P:regulation of glycogen biosynthetic process"/>
    <property type="evidence" value="ECO:0007669"/>
    <property type="project" value="TreeGrafter"/>
</dbReference>
<dbReference type="InterPro" id="IPR050782">
    <property type="entry name" value="PP1_regulatory_subunit_3"/>
</dbReference>
<evidence type="ECO:0000313" key="4">
    <source>
        <dbReference type="Proteomes" id="UP000007148"/>
    </source>
</evidence>
<evidence type="ECO:0000259" key="2">
    <source>
        <dbReference type="PROSITE" id="PS51159"/>
    </source>
</evidence>
<sequence length="730" mass="77234">MPYLSPSSSMASTTETIEKEDAPRISHRRTRSAAATFSTEASGPGAFTPLTGLPRRQRQFEKRTLFQIAPDDDDELETAPPLPTPQPPTPPAQLDKSRAPQITLAETPATPPVSDIPFPTSSTSEAPIPFPSFDRHDIPASRSSSISRTGSTPIVLANGKPLKPSLKSSLSSPHIGDWRSQHPRSKSEPPTPSGTKSVHFPERKDNLESVVVFEKTARPRAVSGNADDTETETEGYDSPANAAVLSGGSYFPPVDPNQLGIEIDGSLSSPVPTKEPSAFANVHVETLVFPRTRPPTLRGSILVKNVAFEKSVALRFTLDNWQTTSEVVCKYVCSLPSLPSPFPPDRASPGVPTLTWDRFSFLVRLEDVERKLAERTIFFAARYQASGVGEWWDNNNGANYKLVFKKIASGNKPTPSQSKPSPLRYNMGDGPKRMFPDLDLRPSTMSVASDEVIPPLRLKKPFHGASASLSSKGSVSSPIITNVNAVTSPPPGPQTSQMGAHNRSASTSSITSSGSSGSLRLSNYASPTSPVIPVSGPTKREPINVGPIVGGQPITSPPPSATAEPTTNGLGVPTPNGPSLLQRRSPTNSLASTLTTPVSAGGPITPATPNGTALLPQTQGGDKTPSATNDKTPSTTSYGGNRMSYPFNTDSSYAALVEKWCFHQSPPPPAHLGGSTLDGSPSSEVSTPGLGSELPVHTTTKAFQSTASGYGSGYGYGHHQVLGKPLTLKP</sequence>
<dbReference type="OMA" id="AFLKQWC"/>
<dbReference type="PANTHER" id="PTHR12307">
    <property type="entry name" value="PROTEIN PHOSPHATASE 1 REGULATORY SUBUNIT"/>
    <property type="match status" value="1"/>
</dbReference>
<comment type="caution">
    <text evidence="3">The sequence shown here is derived from an EMBL/GenBank/DDBJ whole genome shotgun (WGS) entry which is preliminary data.</text>
</comment>
<feature type="compositionally biased region" description="Polar residues" evidence="1">
    <location>
        <begin position="607"/>
        <end position="639"/>
    </location>
</feature>
<evidence type="ECO:0000256" key="1">
    <source>
        <dbReference type="SAM" id="MobiDB-lite"/>
    </source>
</evidence>
<feature type="region of interest" description="Disordered" evidence="1">
    <location>
        <begin position="671"/>
        <end position="695"/>
    </location>
</feature>
<dbReference type="Proteomes" id="UP000007148">
    <property type="component" value="Unassembled WGS sequence"/>
</dbReference>
<dbReference type="eggNOG" id="KOG3986">
    <property type="taxonomic scope" value="Eukaryota"/>
</dbReference>
<dbReference type="Gene3D" id="2.60.40.2440">
    <property type="entry name" value="Carbohydrate binding type-21 domain"/>
    <property type="match status" value="1"/>
</dbReference>
<feature type="domain" description="CBM21" evidence="2">
    <location>
        <begin position="276"/>
        <end position="403"/>
    </location>
</feature>
<feature type="compositionally biased region" description="Basic and acidic residues" evidence="1">
    <location>
        <begin position="430"/>
        <end position="440"/>
    </location>
</feature>
<organism evidence="3 4">
    <name type="scientific">Serendipita indica (strain DSM 11827)</name>
    <name type="common">Root endophyte fungus</name>
    <name type="synonym">Piriformospora indica</name>
    <dbReference type="NCBI Taxonomy" id="1109443"/>
    <lineage>
        <taxon>Eukaryota</taxon>
        <taxon>Fungi</taxon>
        <taxon>Dikarya</taxon>
        <taxon>Basidiomycota</taxon>
        <taxon>Agaricomycotina</taxon>
        <taxon>Agaricomycetes</taxon>
        <taxon>Sebacinales</taxon>
        <taxon>Serendipitaceae</taxon>
        <taxon>Serendipita</taxon>
    </lineage>
</organism>
<feature type="region of interest" description="Disordered" evidence="1">
    <location>
        <begin position="481"/>
        <end position="643"/>
    </location>
</feature>
<dbReference type="Pfam" id="PF03370">
    <property type="entry name" value="CBM_21"/>
    <property type="match status" value="1"/>
</dbReference>
<dbReference type="PANTHER" id="PTHR12307:SF36">
    <property type="entry name" value="GLYCOGEN-BINDING SUBUNIT 76A"/>
    <property type="match status" value="1"/>
</dbReference>
<evidence type="ECO:0000313" key="3">
    <source>
        <dbReference type="EMBL" id="CCA67779.1"/>
    </source>
</evidence>
<dbReference type="GO" id="GO:0000164">
    <property type="term" value="C:protein phosphatase type 1 complex"/>
    <property type="evidence" value="ECO:0007669"/>
    <property type="project" value="TreeGrafter"/>
</dbReference>
<dbReference type="GO" id="GO:2001069">
    <property type="term" value="F:glycogen binding"/>
    <property type="evidence" value="ECO:0007669"/>
    <property type="project" value="TreeGrafter"/>
</dbReference>
<feature type="compositionally biased region" description="Polar residues" evidence="1">
    <location>
        <begin position="677"/>
        <end position="686"/>
    </location>
</feature>
<dbReference type="HOGENOM" id="CLU_014459_1_0_1"/>
<feature type="region of interest" description="Disordered" evidence="1">
    <location>
        <begin position="411"/>
        <end position="440"/>
    </location>
</feature>
<dbReference type="OrthoDB" id="1881at2759"/>
<name>G4T8W8_SERID</name>
<dbReference type="AlphaFoldDB" id="G4T8W8"/>
<protein>
    <submittedName>
        <fullName evidence="3">Related to carbohydrate binding domain-containing protein from family CBM21-Postia placenta</fullName>
    </submittedName>
</protein>
<dbReference type="InParanoid" id="G4T8W8"/>
<dbReference type="EMBL" id="CAFZ01000019">
    <property type="protein sequence ID" value="CCA67779.1"/>
    <property type="molecule type" value="Genomic_DNA"/>
</dbReference>
<accession>G4T8W8</accession>
<feature type="region of interest" description="Disordered" evidence="1">
    <location>
        <begin position="1"/>
        <end position="205"/>
    </location>
</feature>
<dbReference type="STRING" id="1109443.G4T8W8"/>
<feature type="compositionally biased region" description="Low complexity" evidence="1">
    <location>
        <begin position="160"/>
        <end position="173"/>
    </location>
</feature>
<gene>
    <name evidence="3" type="ORF">PIIN_01603</name>
</gene>
<dbReference type="InterPro" id="IPR038175">
    <property type="entry name" value="CBM21_dom_sf"/>
</dbReference>
<feature type="compositionally biased region" description="Low complexity" evidence="1">
    <location>
        <begin position="503"/>
        <end position="522"/>
    </location>
</feature>
<dbReference type="GO" id="GO:0008157">
    <property type="term" value="F:protein phosphatase 1 binding"/>
    <property type="evidence" value="ECO:0007669"/>
    <property type="project" value="TreeGrafter"/>
</dbReference>
<proteinExistence type="predicted"/>
<feature type="compositionally biased region" description="Polar residues" evidence="1">
    <location>
        <begin position="577"/>
        <end position="598"/>
    </location>
</feature>
<dbReference type="PROSITE" id="PS51159">
    <property type="entry name" value="CBM21"/>
    <property type="match status" value="1"/>
</dbReference>
<feature type="compositionally biased region" description="Pro residues" evidence="1">
    <location>
        <begin position="80"/>
        <end position="91"/>
    </location>
</feature>
<keyword evidence="4" id="KW-1185">Reference proteome</keyword>
<dbReference type="InterPro" id="IPR005036">
    <property type="entry name" value="CBM21_dom"/>
</dbReference>
<feature type="compositionally biased region" description="Low complexity" evidence="1">
    <location>
        <begin position="141"/>
        <end position="152"/>
    </location>
</feature>
<reference evidence="3 4" key="1">
    <citation type="journal article" date="2011" name="PLoS Pathog.">
        <title>Endophytic Life Strategies Decoded by Genome and Transcriptome Analyses of the Mutualistic Root Symbiont Piriformospora indica.</title>
        <authorList>
            <person name="Zuccaro A."/>
            <person name="Lahrmann U."/>
            <person name="Guldener U."/>
            <person name="Langen G."/>
            <person name="Pfiffi S."/>
            <person name="Biedenkopf D."/>
            <person name="Wong P."/>
            <person name="Samans B."/>
            <person name="Grimm C."/>
            <person name="Basiewicz M."/>
            <person name="Murat C."/>
            <person name="Martin F."/>
            <person name="Kogel K.H."/>
        </authorList>
    </citation>
    <scope>NUCLEOTIDE SEQUENCE [LARGE SCALE GENOMIC DNA]</scope>
    <source>
        <strain evidence="3 4">DSM 11827</strain>
    </source>
</reference>
<feature type="compositionally biased region" description="Polar residues" evidence="1">
    <location>
        <begin position="1"/>
        <end position="15"/>
    </location>
</feature>